<evidence type="ECO:0000313" key="3">
    <source>
        <dbReference type="Proteomes" id="UP000558089"/>
    </source>
</evidence>
<dbReference type="EMBL" id="WYET01000003">
    <property type="protein sequence ID" value="NVN17904.1"/>
    <property type="molecule type" value="Genomic_DNA"/>
</dbReference>
<dbReference type="InterPro" id="IPR035948">
    <property type="entry name" value="YwqG-like_sf"/>
</dbReference>
<organism evidence="2 3">
    <name type="scientific">Flagellimonas chongwuensis</name>
    <dbReference type="NCBI Taxonomy" id="2697365"/>
    <lineage>
        <taxon>Bacteria</taxon>
        <taxon>Pseudomonadati</taxon>
        <taxon>Bacteroidota</taxon>
        <taxon>Flavobacteriia</taxon>
        <taxon>Flavobacteriales</taxon>
        <taxon>Flavobacteriaceae</taxon>
        <taxon>Flagellimonas</taxon>
    </lineage>
</organism>
<reference evidence="2 3" key="1">
    <citation type="submission" date="2020-01" db="EMBL/GenBank/DDBJ databases">
        <title>Draft Genome Analysis of Muricauda sp. HICW Isolated from coastal seawater of PR China.</title>
        <authorList>
            <person name="Chen M.-X."/>
        </authorList>
    </citation>
    <scope>NUCLEOTIDE SEQUENCE [LARGE SCALE GENOMIC DNA]</scope>
    <source>
        <strain evidence="2 3">HICW</strain>
    </source>
</reference>
<sequence>MNPNEKLKVVLDNFDFNEILNKYNQNRKKKINLEDLKEDIEFYSNSYLLVDKYTEWKEENVPLGTTKLYGSPHLPDDIEPLEDEIFLGQFNFQQLKPFDHYNVLPADTGMCYFFVTSADGQDVGHPVGVKDSIGWGEKGHEDFMIEHGDDLRVVGKVYYTNVPTDQLKIREIPNGGGNRYSSKVFDFNKVSESIFFVNQHHFNLKEILGDNGNRFVEAMKEELGDFNFCDYDWQLPDEFFFGRPQCHQGEDDGEPVLFSTDSLSVNLSRFNDADDADDDEFDDDEFDDDEFDDDEFDDDEDGDSGRKECVFNFCLPSKLEKIELGGLHQSCT</sequence>
<name>A0A850ND60_9FLAO</name>
<feature type="compositionally biased region" description="Acidic residues" evidence="1">
    <location>
        <begin position="273"/>
        <end position="302"/>
    </location>
</feature>
<keyword evidence="3" id="KW-1185">Reference proteome</keyword>
<accession>A0A850ND60</accession>
<dbReference type="Proteomes" id="UP000558089">
    <property type="component" value="Unassembled WGS sequence"/>
</dbReference>
<dbReference type="Gene3D" id="2.30.320.10">
    <property type="entry name" value="YwqG-like"/>
    <property type="match status" value="1"/>
</dbReference>
<proteinExistence type="predicted"/>
<dbReference type="AlphaFoldDB" id="A0A850ND60"/>
<feature type="region of interest" description="Disordered" evidence="1">
    <location>
        <begin position="270"/>
        <end position="305"/>
    </location>
</feature>
<protein>
    <submittedName>
        <fullName evidence="2">Uncharacterized protein</fullName>
    </submittedName>
</protein>
<comment type="caution">
    <text evidence="2">The sequence shown here is derived from an EMBL/GenBank/DDBJ whole genome shotgun (WGS) entry which is preliminary data.</text>
</comment>
<dbReference type="RefSeq" id="WP_176619735.1">
    <property type="nucleotide sequence ID" value="NZ_WYET01000003.1"/>
</dbReference>
<dbReference type="SUPFAM" id="SSF103032">
    <property type="entry name" value="Hypothetical protein YwqG"/>
    <property type="match status" value="1"/>
</dbReference>
<evidence type="ECO:0000256" key="1">
    <source>
        <dbReference type="SAM" id="MobiDB-lite"/>
    </source>
</evidence>
<evidence type="ECO:0000313" key="2">
    <source>
        <dbReference type="EMBL" id="NVN17904.1"/>
    </source>
</evidence>
<gene>
    <name evidence="2" type="ORF">GUA46_06085</name>
</gene>